<feature type="domain" description="Restriction endonuclease type IV Mrr" evidence="2">
    <location>
        <begin position="23"/>
        <end position="134"/>
    </location>
</feature>
<dbReference type="InterPro" id="IPR011335">
    <property type="entry name" value="Restrct_endonuc-II-like"/>
</dbReference>
<evidence type="ECO:0000259" key="2">
    <source>
        <dbReference type="Pfam" id="PF04471"/>
    </source>
</evidence>
<dbReference type="Pfam" id="PF04471">
    <property type="entry name" value="Mrr_cat"/>
    <property type="match status" value="1"/>
</dbReference>
<name>A0AAE9B1I9_9ACTN</name>
<comment type="caution">
    <text evidence="3">The sequence shown here is derived from an EMBL/GenBank/DDBJ whole genome shotgun (WGS) entry which is preliminary data.</text>
</comment>
<feature type="region of interest" description="Disordered" evidence="1">
    <location>
        <begin position="159"/>
        <end position="178"/>
    </location>
</feature>
<proteinExistence type="predicted"/>
<reference evidence="3 4" key="1">
    <citation type="submission" date="2019-03" db="EMBL/GenBank/DDBJ databases">
        <title>Comparative genomic analyses of the sweetpotato soil rot pathogen, Streptomyces ipomoeae.</title>
        <authorList>
            <person name="Ruschel Soares N."/>
            <person name="Badger J.H."/>
            <person name="Huguet-Tapia J.C."/>
            <person name="Clark C.A."/>
            <person name="Pettis G.S."/>
        </authorList>
    </citation>
    <scope>NUCLEOTIDE SEQUENCE [LARGE SCALE GENOMIC DNA]</scope>
    <source>
        <strain evidence="3 4">88-35</strain>
    </source>
</reference>
<evidence type="ECO:0000256" key="1">
    <source>
        <dbReference type="SAM" id="MobiDB-lite"/>
    </source>
</evidence>
<evidence type="ECO:0000313" key="4">
    <source>
        <dbReference type="Proteomes" id="UP000318720"/>
    </source>
</evidence>
<sequence>MPRGPLSADFGRLRAVTNAHQRGRKFEQLLERLFQQAHFRVDRDAGISAPRQTDLVARYGDVWYLIEAKWQNAPADVDVFDAVLRRLQRAASSQVVGVIVSVSGFTDTVIEEAMKCRGQELVLLLGEEELAELLAAPASVAGLLHRKREHLVTHGRVHLAAGAKPRRSKRRASSDLPASDLTLHGTDLAPLPYVAGDGGFSDLVFVQELPDVDWVPASGSGVCLDLPIGAFDENGLADLLYALTSLGWTTSQPQWSIQQATRNWNGVGAREFLDALRGWKERYDGLDEDEVHHTEKVTYVDTFQDGRGFYTLAADVSSHPSRMVQFCHVSFQLTGIPLDTQPLRHVFEQFDSVGTGYFRPMTGKAVTRDWLPEPLPLEVVGYLVSHDPFPFDELDGADDEDADLPQPPDEWVIGVVAKNPFRDTDAASIPDGWPGELRSSGIIVCSLRSHHPLSDNPDGYRLYGWQQTRTTDACVLRPVADW</sequence>
<gene>
    <name evidence="3" type="ORF">Sipo8835_09360</name>
</gene>
<dbReference type="GO" id="GO:0004519">
    <property type="term" value="F:endonuclease activity"/>
    <property type="evidence" value="ECO:0007669"/>
    <property type="project" value="InterPro"/>
</dbReference>
<accession>A0AAE9B1I9</accession>
<evidence type="ECO:0000313" key="3">
    <source>
        <dbReference type="EMBL" id="TQE36866.1"/>
    </source>
</evidence>
<protein>
    <recommendedName>
        <fullName evidence="2">Restriction endonuclease type IV Mrr domain-containing protein</fullName>
    </recommendedName>
</protein>
<dbReference type="Proteomes" id="UP000318720">
    <property type="component" value="Unassembled WGS sequence"/>
</dbReference>
<dbReference type="InterPro" id="IPR011856">
    <property type="entry name" value="tRNA_endonuc-like_dom_sf"/>
</dbReference>
<dbReference type="Gene3D" id="3.40.1350.10">
    <property type="match status" value="1"/>
</dbReference>
<dbReference type="GO" id="GO:0003677">
    <property type="term" value="F:DNA binding"/>
    <property type="evidence" value="ECO:0007669"/>
    <property type="project" value="InterPro"/>
</dbReference>
<dbReference type="EMBL" id="SPAZ01000077">
    <property type="protein sequence ID" value="TQE36866.1"/>
    <property type="molecule type" value="Genomic_DNA"/>
</dbReference>
<dbReference type="SUPFAM" id="SSF52980">
    <property type="entry name" value="Restriction endonuclease-like"/>
    <property type="match status" value="1"/>
</dbReference>
<dbReference type="InterPro" id="IPR007560">
    <property type="entry name" value="Restrct_endonuc_IV_Mrr"/>
</dbReference>
<dbReference type="GO" id="GO:0009307">
    <property type="term" value="P:DNA restriction-modification system"/>
    <property type="evidence" value="ECO:0007669"/>
    <property type="project" value="InterPro"/>
</dbReference>
<organism evidence="3 4">
    <name type="scientific">Streptomyces ipomoeae</name>
    <dbReference type="NCBI Taxonomy" id="103232"/>
    <lineage>
        <taxon>Bacteria</taxon>
        <taxon>Bacillati</taxon>
        <taxon>Actinomycetota</taxon>
        <taxon>Actinomycetes</taxon>
        <taxon>Kitasatosporales</taxon>
        <taxon>Streptomycetaceae</taxon>
        <taxon>Streptomyces</taxon>
    </lineage>
</organism>
<dbReference type="AlphaFoldDB" id="A0AAE9B1I9"/>